<dbReference type="AlphaFoldDB" id="A0A8H4Q2B0"/>
<sequence length="273" mass="30389">MPLLSILFFLLGLALGVTADKDFWFNSEGPPDPQPNPIFLNKKYEAAPALNKLYRVDPGTVFYPRGQWIGLKNDPLCYIDHNTIHGHVLTGFIRYKSFKNGDVEERLTWPGVGQVTIFKRPAAGIRSYCPAHDYRTIGWCGPGCVCCVNYHAKWIRPPPPEPDWHESCFDPDRDMCTKINGEPAVPRVIGLFLSKGDDPYYITMDSIGGEAARLVNTTEVTSDASGSDTLGDHELRYAVTGTGGVIRPEQYCKWATLTIGATADEHIVCMYTQ</sequence>
<accession>A0A8H4Q2B0</accession>
<proteinExistence type="predicted"/>
<evidence type="ECO:0000256" key="1">
    <source>
        <dbReference type="SAM" id="SignalP"/>
    </source>
</evidence>
<evidence type="ECO:0000313" key="2">
    <source>
        <dbReference type="EMBL" id="KAF4582815.1"/>
    </source>
</evidence>
<evidence type="ECO:0000313" key="3">
    <source>
        <dbReference type="Proteomes" id="UP000562929"/>
    </source>
</evidence>
<keyword evidence="1" id="KW-0732">Signal</keyword>
<protein>
    <submittedName>
        <fullName evidence="2">Uncharacterized protein</fullName>
    </submittedName>
</protein>
<keyword evidence="3" id="KW-1185">Reference proteome</keyword>
<gene>
    <name evidence="2" type="ORF">GQ602_005959</name>
</gene>
<feature type="signal peptide" evidence="1">
    <location>
        <begin position="1"/>
        <end position="19"/>
    </location>
</feature>
<dbReference type="EMBL" id="JAACLJ010000007">
    <property type="protein sequence ID" value="KAF4582815.1"/>
    <property type="molecule type" value="Genomic_DNA"/>
</dbReference>
<reference evidence="2 3" key="1">
    <citation type="journal article" date="2020" name="G3 (Bethesda)">
        <title>Genetic Underpinnings of Host Manipulation by Ophiocordyceps as Revealed by Comparative Transcriptomics.</title>
        <authorList>
            <person name="Will I."/>
            <person name="Das B."/>
            <person name="Trinh T."/>
            <person name="Brachmann A."/>
            <person name="Ohm R.A."/>
            <person name="de Bekker C."/>
        </authorList>
    </citation>
    <scope>NUCLEOTIDE SEQUENCE [LARGE SCALE GENOMIC DNA]</scope>
    <source>
        <strain evidence="2 3">EC05</strain>
    </source>
</reference>
<comment type="caution">
    <text evidence="2">The sequence shown here is derived from an EMBL/GenBank/DDBJ whole genome shotgun (WGS) entry which is preliminary data.</text>
</comment>
<dbReference type="OrthoDB" id="4917153at2759"/>
<dbReference type="Proteomes" id="UP000562929">
    <property type="component" value="Unassembled WGS sequence"/>
</dbReference>
<name>A0A8H4Q2B0_9HYPO</name>
<organism evidence="2 3">
    <name type="scientific">Ophiocordyceps camponoti-floridani</name>
    <dbReference type="NCBI Taxonomy" id="2030778"/>
    <lineage>
        <taxon>Eukaryota</taxon>
        <taxon>Fungi</taxon>
        <taxon>Dikarya</taxon>
        <taxon>Ascomycota</taxon>
        <taxon>Pezizomycotina</taxon>
        <taxon>Sordariomycetes</taxon>
        <taxon>Hypocreomycetidae</taxon>
        <taxon>Hypocreales</taxon>
        <taxon>Ophiocordycipitaceae</taxon>
        <taxon>Ophiocordyceps</taxon>
    </lineage>
</organism>
<feature type="chain" id="PRO_5034800954" evidence="1">
    <location>
        <begin position="20"/>
        <end position="273"/>
    </location>
</feature>